<feature type="coiled-coil region" evidence="1">
    <location>
        <begin position="72"/>
        <end position="131"/>
    </location>
</feature>
<feature type="coiled-coil region" evidence="1">
    <location>
        <begin position="158"/>
        <end position="217"/>
    </location>
</feature>
<gene>
    <name evidence="3" type="ORF">EIN_227500</name>
</gene>
<proteinExistence type="predicted"/>
<keyword evidence="1" id="KW-0175">Coiled coil</keyword>
<feature type="coiled-coil region" evidence="1">
    <location>
        <begin position="377"/>
        <end position="411"/>
    </location>
</feature>
<protein>
    <submittedName>
        <fullName evidence="3">Uncharacterized protein</fullName>
    </submittedName>
</protein>
<evidence type="ECO:0000256" key="1">
    <source>
        <dbReference type="SAM" id="Coils"/>
    </source>
</evidence>
<dbReference type="AlphaFoldDB" id="A0A0A1U2Q4"/>
<reference evidence="3 4" key="1">
    <citation type="submission" date="2012-10" db="EMBL/GenBank/DDBJ databases">
        <authorList>
            <person name="Zafar N."/>
            <person name="Inman J."/>
            <person name="Hall N."/>
            <person name="Lorenzi H."/>
            <person name="Caler E."/>
        </authorList>
    </citation>
    <scope>NUCLEOTIDE SEQUENCE [LARGE SCALE GENOMIC DNA]</scope>
    <source>
        <strain evidence="3 4">IP1</strain>
    </source>
</reference>
<dbReference type="EMBL" id="KB206756">
    <property type="protein sequence ID" value="ELP88337.1"/>
    <property type="molecule type" value="Genomic_DNA"/>
</dbReference>
<keyword evidence="4" id="KW-1185">Reference proteome</keyword>
<dbReference type="OMA" id="YKSVHET"/>
<feature type="region of interest" description="Disordered" evidence="2">
    <location>
        <begin position="24"/>
        <end position="51"/>
    </location>
</feature>
<dbReference type="OrthoDB" id="29498at2759"/>
<sequence length="1009" mass="118266">MDDFEDSLWDTVKKEANTLLKPTNATNATVSNSTQTNTTSTNGTTATNTTTPVNITETKKSSKFNSLVEAVISGYENNINKTQMDVERKKAKMQERADKGGKDLVVMRQQLVDVQTQIEEKVKEVEASQETIDKQTTALGVFMEQIKKNGAEKDVKLRERLEKELRTTVEKAQKQKKRSEKEQQRLIKELRKLYRKKKTLQRDIKEKEVQMSGLVQRIAHIEEMTELKVQEIKRVVEWMKKKLEKRVLYKKRLFEVVQSLNATIPLIESEFTLPKKKAELQETANQLKKVRVNVLRQIKNLRTMLMARVNVYNKSKIVRIAYEDRRDRIAEEEKRHRELARKVGQRVVALREEINKQKEYLKKQTVEVLRDIAASKLSELRGQFNTADTQLRKVQRKLKFMNKAQMKARKEYDLDMQKIQREFVKEKIAAFKKAKTEALRGRRRFEKRIERIEKAMTNKKYTVDQVKTFAEKAAILRKKLPEMNQKVAKAVNRLKAEYSRIRAERTKKYEHLKKVAAELKTLEDELTSEMEILKEKVSQTTNELEKSGLVEDLNDVSRRQATAHAKASVAKRAVEKIEEKVIEELKSDLRGERKMVRVLNKSKERTLKRINVLKENNEYNQIVDELQKRVEEVNKMIDIHMKNAAEIEGRVTEALRKRDESLKLAVVEAQSNLARVRTKKEGIADELNRILKASKTDSVEQLKENTKRMKELKRDLLILNTVENKVREKLEALNKVVFVRSIDEKTMKAARKSRELIRQMKRSSRKVRIMRGKLAVNKRMIDKLYKSVHETGDVISERAEEKMEQLKNVRELMKNKLKKVLYDHKKLQKALFKHVERVKRLAKYRIRQYEKQHAVLLNKRNEMMMNKAKVVKDKGTEYYYTKIDLVDEKMNDVAREEKEYKSRLNKRVNKMVAVAKECEKKTPTGLEGIKMKCAMCRNLAAFLLKKIRRDRLSAKEVMKKMYTKCESSSHPALCLRTALKLSTKAFQKKNVDVTPKELCYKVGRCVLNV</sequence>
<evidence type="ECO:0000256" key="2">
    <source>
        <dbReference type="SAM" id="MobiDB-lite"/>
    </source>
</evidence>
<dbReference type="GeneID" id="14887109"/>
<dbReference type="KEGG" id="eiv:EIN_227500"/>
<dbReference type="RefSeq" id="XP_004255108.1">
    <property type="nucleotide sequence ID" value="XM_004255060.1"/>
</dbReference>
<feature type="coiled-coil region" evidence="1">
    <location>
        <begin position="484"/>
        <end position="543"/>
    </location>
</feature>
<feature type="coiled-coil region" evidence="1">
    <location>
        <begin position="609"/>
        <end position="643"/>
    </location>
</feature>
<name>A0A0A1U2Q4_ENTIV</name>
<accession>A0A0A1U2Q4</accession>
<evidence type="ECO:0000313" key="4">
    <source>
        <dbReference type="Proteomes" id="UP000014680"/>
    </source>
</evidence>
<evidence type="ECO:0000313" key="3">
    <source>
        <dbReference type="EMBL" id="ELP88337.1"/>
    </source>
</evidence>
<dbReference type="VEuPathDB" id="AmoebaDB:EIN_227500"/>
<dbReference type="Proteomes" id="UP000014680">
    <property type="component" value="Unassembled WGS sequence"/>
</dbReference>
<organism evidence="3 4">
    <name type="scientific">Entamoeba invadens IP1</name>
    <dbReference type="NCBI Taxonomy" id="370355"/>
    <lineage>
        <taxon>Eukaryota</taxon>
        <taxon>Amoebozoa</taxon>
        <taxon>Evosea</taxon>
        <taxon>Archamoebae</taxon>
        <taxon>Mastigamoebida</taxon>
        <taxon>Entamoebidae</taxon>
        <taxon>Entamoeba</taxon>
    </lineage>
</organism>